<evidence type="ECO:0000256" key="7">
    <source>
        <dbReference type="RuleBase" id="RU000477"/>
    </source>
</evidence>
<dbReference type="Pfam" id="PF00230">
    <property type="entry name" value="MIP"/>
    <property type="match status" value="1"/>
</dbReference>
<dbReference type="NCBIfam" id="TIGR00861">
    <property type="entry name" value="MIP"/>
    <property type="match status" value="1"/>
</dbReference>
<evidence type="ECO:0000256" key="5">
    <source>
        <dbReference type="ARBA" id="ARBA00022989"/>
    </source>
</evidence>
<dbReference type="GO" id="GO:0016020">
    <property type="term" value="C:membrane"/>
    <property type="evidence" value="ECO:0007669"/>
    <property type="project" value="UniProtKB-SubCell"/>
</dbReference>
<keyword evidence="5 9" id="KW-1133">Transmembrane helix</keyword>
<evidence type="ECO:0000256" key="3">
    <source>
        <dbReference type="ARBA" id="ARBA00022692"/>
    </source>
</evidence>
<evidence type="ECO:0000256" key="8">
    <source>
        <dbReference type="SAM" id="MobiDB-lite"/>
    </source>
</evidence>
<feature type="region of interest" description="Disordered" evidence="8">
    <location>
        <begin position="1"/>
        <end position="44"/>
    </location>
</feature>
<keyword evidence="3 7" id="KW-0812">Transmembrane</keyword>
<comment type="subcellular location">
    <subcellularLocation>
        <location evidence="1">Membrane</location>
        <topology evidence="1">Multi-pass membrane protein</topology>
    </subcellularLocation>
</comment>
<feature type="transmembrane region" description="Helical" evidence="9">
    <location>
        <begin position="57"/>
        <end position="77"/>
    </location>
</feature>
<reference evidence="10 11" key="1">
    <citation type="submission" date="2012-08" db="EMBL/GenBank/DDBJ databases">
        <title>Oryza genome evolution.</title>
        <authorList>
            <person name="Wing R.A."/>
        </authorList>
    </citation>
    <scope>NUCLEOTIDE SEQUENCE</scope>
</reference>
<dbReference type="AlphaFoldDB" id="A0A0D9WDS2"/>
<dbReference type="Gramene" id="LPERR05G05590.2">
    <property type="protein sequence ID" value="LPERR05G05590.2"/>
    <property type="gene ID" value="LPERR05G05590"/>
</dbReference>
<evidence type="ECO:0000256" key="2">
    <source>
        <dbReference type="ARBA" id="ARBA00022448"/>
    </source>
</evidence>
<dbReference type="InterPro" id="IPR000425">
    <property type="entry name" value="MIP"/>
</dbReference>
<dbReference type="PRINTS" id="PR00783">
    <property type="entry name" value="MINTRINSICP"/>
</dbReference>
<dbReference type="PANTHER" id="PTHR45724">
    <property type="entry name" value="AQUAPORIN NIP2-1"/>
    <property type="match status" value="1"/>
</dbReference>
<dbReference type="eggNOG" id="KOG0223">
    <property type="taxonomic scope" value="Eukaryota"/>
</dbReference>
<dbReference type="CDD" id="cd00333">
    <property type="entry name" value="MIP"/>
    <property type="match status" value="1"/>
</dbReference>
<evidence type="ECO:0000256" key="1">
    <source>
        <dbReference type="ARBA" id="ARBA00004141"/>
    </source>
</evidence>
<feature type="transmembrane region" description="Helical" evidence="9">
    <location>
        <begin position="245"/>
        <end position="266"/>
    </location>
</feature>
<dbReference type="InterPro" id="IPR022357">
    <property type="entry name" value="MIP_CS"/>
</dbReference>
<feature type="transmembrane region" description="Helical" evidence="9">
    <location>
        <begin position="206"/>
        <end position="225"/>
    </location>
</feature>
<reference evidence="10" key="3">
    <citation type="submission" date="2015-04" db="UniProtKB">
        <authorList>
            <consortium name="EnsemblPlants"/>
        </authorList>
    </citation>
    <scope>IDENTIFICATION</scope>
</reference>
<organism evidence="10 11">
    <name type="scientific">Leersia perrieri</name>
    <dbReference type="NCBI Taxonomy" id="77586"/>
    <lineage>
        <taxon>Eukaryota</taxon>
        <taxon>Viridiplantae</taxon>
        <taxon>Streptophyta</taxon>
        <taxon>Embryophyta</taxon>
        <taxon>Tracheophyta</taxon>
        <taxon>Spermatophyta</taxon>
        <taxon>Magnoliopsida</taxon>
        <taxon>Liliopsida</taxon>
        <taxon>Poales</taxon>
        <taxon>Poaceae</taxon>
        <taxon>BOP clade</taxon>
        <taxon>Oryzoideae</taxon>
        <taxon>Oryzeae</taxon>
        <taxon>Oryzinae</taxon>
        <taxon>Leersia</taxon>
    </lineage>
</organism>
<evidence type="ECO:0008006" key="12">
    <source>
        <dbReference type="Google" id="ProtNLM"/>
    </source>
</evidence>
<evidence type="ECO:0000313" key="10">
    <source>
        <dbReference type="EnsemblPlants" id="LPERR05G05590.2"/>
    </source>
</evidence>
<keyword evidence="11" id="KW-1185">Reference proteome</keyword>
<dbReference type="PROSITE" id="PS00221">
    <property type="entry name" value="MIP"/>
    <property type="match status" value="1"/>
</dbReference>
<evidence type="ECO:0000256" key="6">
    <source>
        <dbReference type="ARBA" id="ARBA00023136"/>
    </source>
</evidence>
<dbReference type="Gene3D" id="1.20.1080.10">
    <property type="entry name" value="Glycerol uptake facilitator protein"/>
    <property type="match status" value="1"/>
</dbReference>
<sequence>MAGGEHGVNGQSEETRAMEEGSIGGGDQARCENSEQDGRSKSSSKNSMFSVQFVQKLIAEVFGTFFLIFAGCAAVAVNKTTGGTVTFPGICITWGLAVMVMVYSVGHISGAHLNPAVTFAFATCGRFPWRQLPAYAAAQLAGSAAASLVLRALFGGEGEPEHFFGTVPAGSEVQSLVMEFIITFYLMFVVSGVATDNRAIGELAGLAVGATVLLNVLFAGPISGASMNPARTVGPAIVLGRYTSIWVYIAGPVSGAVAGAWAYNLIRFTDKPLREITQTASFIRSTRRS</sequence>
<accession>A0A0D9WDS2</accession>
<dbReference type="GO" id="GO:0015267">
    <property type="term" value="F:channel activity"/>
    <property type="evidence" value="ECO:0007669"/>
    <property type="project" value="InterPro"/>
</dbReference>
<proteinExistence type="inferred from homology"/>
<dbReference type="InterPro" id="IPR034294">
    <property type="entry name" value="Aquaporin_transptr"/>
</dbReference>
<dbReference type="HOGENOM" id="CLU_020019_3_1_1"/>
<dbReference type="STRING" id="77586.A0A0D9WDS2"/>
<keyword evidence="6 9" id="KW-0472">Membrane</keyword>
<comment type="similarity">
    <text evidence="7">Belongs to the MIP/aquaporin (TC 1.A.8) family.</text>
</comment>
<dbReference type="SUPFAM" id="SSF81338">
    <property type="entry name" value="Aquaporin-like"/>
    <property type="match status" value="1"/>
</dbReference>
<feature type="transmembrane region" description="Helical" evidence="9">
    <location>
        <begin position="174"/>
        <end position="194"/>
    </location>
</feature>
<evidence type="ECO:0000256" key="9">
    <source>
        <dbReference type="SAM" id="Phobius"/>
    </source>
</evidence>
<protein>
    <recommendedName>
        <fullName evidence="12">Aquaporin</fullName>
    </recommendedName>
</protein>
<keyword evidence="2 7" id="KW-0813">Transport</keyword>
<evidence type="ECO:0000313" key="11">
    <source>
        <dbReference type="Proteomes" id="UP000032180"/>
    </source>
</evidence>
<reference evidence="11" key="2">
    <citation type="submission" date="2013-12" db="EMBL/GenBank/DDBJ databases">
        <authorList>
            <person name="Yu Y."/>
            <person name="Lee S."/>
            <person name="de Baynast K."/>
            <person name="Wissotski M."/>
            <person name="Liu L."/>
            <person name="Talag J."/>
            <person name="Goicoechea J."/>
            <person name="Angelova A."/>
            <person name="Jetty R."/>
            <person name="Kudrna D."/>
            <person name="Golser W."/>
            <person name="Rivera L."/>
            <person name="Zhang J."/>
            <person name="Wing R."/>
        </authorList>
    </citation>
    <scope>NUCLEOTIDE SEQUENCE</scope>
</reference>
<feature type="transmembrane region" description="Helical" evidence="9">
    <location>
        <begin position="83"/>
        <end position="105"/>
    </location>
</feature>
<keyword evidence="4" id="KW-0677">Repeat</keyword>
<dbReference type="Proteomes" id="UP000032180">
    <property type="component" value="Chromosome 5"/>
</dbReference>
<evidence type="ECO:0000256" key="4">
    <source>
        <dbReference type="ARBA" id="ARBA00022737"/>
    </source>
</evidence>
<dbReference type="EnsemblPlants" id="LPERR05G05590.2">
    <property type="protein sequence ID" value="LPERR05G05590.2"/>
    <property type="gene ID" value="LPERR05G05590"/>
</dbReference>
<dbReference type="PANTHER" id="PTHR45724:SF22">
    <property type="entry name" value="AQUAPORIN NIP1-3"/>
    <property type="match status" value="1"/>
</dbReference>
<name>A0A0D9WDS2_9ORYZ</name>
<feature type="compositionally biased region" description="Basic and acidic residues" evidence="8">
    <location>
        <begin position="29"/>
        <end position="40"/>
    </location>
</feature>
<dbReference type="InterPro" id="IPR023271">
    <property type="entry name" value="Aquaporin-like"/>
</dbReference>